<name>W6U714_ECHGR</name>
<protein>
    <submittedName>
        <fullName evidence="1">Uncharacterized protein</fullName>
    </submittedName>
</protein>
<evidence type="ECO:0000313" key="1">
    <source>
        <dbReference type="EMBL" id="EUB54157.1"/>
    </source>
</evidence>
<dbReference type="RefSeq" id="XP_024345353.1">
    <property type="nucleotide sequence ID" value="XM_024500231.1"/>
</dbReference>
<dbReference type="KEGG" id="egl:EGR_10982"/>
<proteinExistence type="predicted"/>
<accession>W6U714</accession>
<organism evidence="1 2">
    <name type="scientific">Echinococcus granulosus</name>
    <name type="common">Hydatid tapeworm</name>
    <dbReference type="NCBI Taxonomy" id="6210"/>
    <lineage>
        <taxon>Eukaryota</taxon>
        <taxon>Metazoa</taxon>
        <taxon>Spiralia</taxon>
        <taxon>Lophotrochozoa</taxon>
        <taxon>Platyhelminthes</taxon>
        <taxon>Cestoda</taxon>
        <taxon>Eucestoda</taxon>
        <taxon>Cyclophyllidea</taxon>
        <taxon>Taeniidae</taxon>
        <taxon>Echinococcus</taxon>
        <taxon>Echinococcus granulosus group</taxon>
    </lineage>
</organism>
<keyword evidence="2" id="KW-1185">Reference proteome</keyword>
<comment type="caution">
    <text evidence="1">The sequence shown here is derived from an EMBL/GenBank/DDBJ whole genome shotgun (WGS) entry which is preliminary data.</text>
</comment>
<dbReference type="GeneID" id="36346697"/>
<dbReference type="AlphaFoldDB" id="W6U714"/>
<sequence>MSCRFLKDLINVWGKNSQFIDDEEQNDVKEERLDARFLTVIHRSNYTVHNYTTQFSLAQTSAVIAFQAKIFIMAPVNSMWIKYQQFQPIVHYCTLSRNISTFLTSQNYSCVFIKSQ</sequence>
<gene>
    <name evidence="1" type="ORF">EGR_10982</name>
</gene>
<reference evidence="1 2" key="1">
    <citation type="journal article" date="2013" name="Nat. Genet.">
        <title>The genome of the hydatid tapeworm Echinococcus granulosus.</title>
        <authorList>
            <person name="Zheng H."/>
            <person name="Zhang W."/>
            <person name="Zhang L."/>
            <person name="Zhang Z."/>
            <person name="Li J."/>
            <person name="Lu G."/>
            <person name="Zhu Y."/>
            <person name="Wang Y."/>
            <person name="Huang Y."/>
            <person name="Liu J."/>
            <person name="Kang H."/>
            <person name="Chen J."/>
            <person name="Wang L."/>
            <person name="Chen A."/>
            <person name="Yu S."/>
            <person name="Gao Z."/>
            <person name="Jin L."/>
            <person name="Gu W."/>
            <person name="Wang Z."/>
            <person name="Zhao L."/>
            <person name="Shi B."/>
            <person name="Wen H."/>
            <person name="Lin R."/>
            <person name="Jones M.K."/>
            <person name="Brejova B."/>
            <person name="Vinar T."/>
            <person name="Zhao G."/>
            <person name="McManus D.P."/>
            <person name="Chen Z."/>
            <person name="Zhou Y."/>
            <person name="Wang S."/>
        </authorList>
    </citation>
    <scope>NUCLEOTIDE SEQUENCE [LARGE SCALE GENOMIC DNA]</scope>
</reference>
<dbReference type="CTD" id="36346697"/>
<dbReference type="EMBL" id="APAU02000319">
    <property type="protein sequence ID" value="EUB54157.1"/>
    <property type="molecule type" value="Genomic_DNA"/>
</dbReference>
<dbReference type="Proteomes" id="UP000019149">
    <property type="component" value="Unassembled WGS sequence"/>
</dbReference>
<evidence type="ECO:0000313" key="2">
    <source>
        <dbReference type="Proteomes" id="UP000019149"/>
    </source>
</evidence>